<organism evidence="4 5">
    <name type="scientific">Talaromyces atroroseus</name>
    <dbReference type="NCBI Taxonomy" id="1441469"/>
    <lineage>
        <taxon>Eukaryota</taxon>
        <taxon>Fungi</taxon>
        <taxon>Dikarya</taxon>
        <taxon>Ascomycota</taxon>
        <taxon>Pezizomycotina</taxon>
        <taxon>Eurotiomycetes</taxon>
        <taxon>Eurotiomycetidae</taxon>
        <taxon>Eurotiales</taxon>
        <taxon>Trichocomaceae</taxon>
        <taxon>Talaromyces</taxon>
        <taxon>Talaromyces sect. Trachyspermi</taxon>
    </lineage>
</organism>
<dbReference type="SUPFAM" id="SSF51735">
    <property type="entry name" value="NAD(P)-binding Rossmann-fold domains"/>
    <property type="match status" value="1"/>
</dbReference>
<dbReference type="PANTHER" id="PTHR24320">
    <property type="entry name" value="RETINOL DEHYDROGENASE"/>
    <property type="match status" value="1"/>
</dbReference>
<reference evidence="4 5" key="1">
    <citation type="submission" date="2015-06" db="EMBL/GenBank/DDBJ databases">
        <title>Talaromyces atroroseus IBT 11181 draft genome.</title>
        <authorList>
            <person name="Rasmussen K.B."/>
            <person name="Rasmussen S."/>
            <person name="Petersen B."/>
            <person name="Sicheritz-Ponten T."/>
            <person name="Mortensen U.H."/>
            <person name="Thrane U."/>
        </authorList>
    </citation>
    <scope>NUCLEOTIDE SEQUENCE [LARGE SCALE GENOMIC DNA]</scope>
    <source>
        <strain evidence="4 5">IBT 11181</strain>
    </source>
</reference>
<accession>A0A1Q5Q669</accession>
<evidence type="ECO:0000256" key="1">
    <source>
        <dbReference type="ARBA" id="ARBA00006484"/>
    </source>
</evidence>
<dbReference type="EMBL" id="LFMY01000022">
    <property type="protein sequence ID" value="OKL55355.1"/>
    <property type="molecule type" value="Genomic_DNA"/>
</dbReference>
<comment type="caution">
    <text evidence="4">The sequence shown here is derived from an EMBL/GenBank/DDBJ whole genome shotgun (WGS) entry which is preliminary data.</text>
</comment>
<dbReference type="STRING" id="1441469.A0A1Q5Q669"/>
<dbReference type="InterPro" id="IPR002347">
    <property type="entry name" value="SDR_fam"/>
</dbReference>
<name>A0A1Q5Q669_TALAT</name>
<dbReference type="GO" id="GO:0016491">
    <property type="term" value="F:oxidoreductase activity"/>
    <property type="evidence" value="ECO:0007669"/>
    <property type="project" value="UniProtKB-KW"/>
</dbReference>
<dbReference type="PRINTS" id="PR00081">
    <property type="entry name" value="GDHRDH"/>
</dbReference>
<evidence type="ECO:0008006" key="6">
    <source>
        <dbReference type="Google" id="ProtNLM"/>
    </source>
</evidence>
<dbReference type="Gene3D" id="3.40.50.720">
    <property type="entry name" value="NAD(P)-binding Rossmann-like Domain"/>
    <property type="match status" value="1"/>
</dbReference>
<dbReference type="RefSeq" id="XP_020115476.1">
    <property type="nucleotide sequence ID" value="XM_020265348.1"/>
</dbReference>
<evidence type="ECO:0000313" key="4">
    <source>
        <dbReference type="EMBL" id="OKL55355.1"/>
    </source>
</evidence>
<evidence type="ECO:0000256" key="2">
    <source>
        <dbReference type="ARBA" id="ARBA00022857"/>
    </source>
</evidence>
<dbReference type="PANTHER" id="PTHR24320:SF154">
    <property type="entry name" value="OXIDOREDUCTASE, SHORT-CHAIN DEHYDROGENASE_REDUCTASE FAMILY (AFU_ORTHOLOGUE AFUA_2G04560)"/>
    <property type="match status" value="1"/>
</dbReference>
<dbReference type="Proteomes" id="UP000214365">
    <property type="component" value="Unassembled WGS sequence"/>
</dbReference>
<protein>
    <recommendedName>
        <fullName evidence="6">Oxidoreductase</fullName>
    </recommendedName>
</protein>
<dbReference type="Pfam" id="PF00106">
    <property type="entry name" value="adh_short"/>
    <property type="match status" value="1"/>
</dbReference>
<evidence type="ECO:0000313" key="5">
    <source>
        <dbReference type="Proteomes" id="UP000214365"/>
    </source>
</evidence>
<evidence type="ECO:0000256" key="3">
    <source>
        <dbReference type="ARBA" id="ARBA00023002"/>
    </source>
</evidence>
<sequence length="314" mass="34576">MPNLEQFVDFNPEKEIPNLHGKVIFITGGTSGLGRASVIGLAKHDPAHIYFSGRNSEAAQELIREVQTEHPLVQTTFIKMDMTSLASVKKACGEFVNDRLDVLMCNAGVMFIPPGVSSDGFELHFAINHLGHAMIINELLPVLRKTAQLPNSDVRVMSLTSTAWKSHPKDGVTFSTLRTPQKGFMGALLRYGQSKLANIVYAAELARRHADSGIKFISVHPGASHTPLTTRPPLHLKLLVIIVLWLMGATFMEEDKGRLSQLWAAAGAKKEQLTNGGFYMPVGRLSDDRLDETASSPELAKNLWTYTQDVLSKF</sequence>
<keyword evidence="3" id="KW-0560">Oxidoreductase</keyword>
<keyword evidence="2" id="KW-0521">NADP</keyword>
<keyword evidence="5" id="KW-1185">Reference proteome</keyword>
<dbReference type="GeneID" id="31009172"/>
<dbReference type="InterPro" id="IPR036291">
    <property type="entry name" value="NAD(P)-bd_dom_sf"/>
</dbReference>
<gene>
    <name evidence="4" type="ORF">UA08_09416</name>
</gene>
<proteinExistence type="inferred from homology"/>
<comment type="similarity">
    <text evidence="1">Belongs to the short-chain dehydrogenases/reductases (SDR) family.</text>
</comment>
<dbReference type="OrthoDB" id="191139at2759"/>
<dbReference type="AlphaFoldDB" id="A0A1Q5Q669"/>